<accession>A0A059MIU5</accession>
<accession>A0A0F6VMT8</accession>
<gene>
    <name evidence="4" type="ORF">OCS65_03875</name>
    <name evidence="3" type="ORF">RAJCM14343_0760</name>
</gene>
<reference evidence="3" key="2">
    <citation type="submission" date="2019-10" db="EMBL/GenBank/DDBJ databases">
        <title>Draft genome sequence of Rhodococcus aetherivorans JCM 14343.</title>
        <authorList>
            <person name="Inoue D."/>
            <person name="Nakazawa M."/>
            <person name="Yamamoto N."/>
            <person name="Sei K."/>
            <person name="Ike M."/>
        </authorList>
    </citation>
    <scope>NUCLEOTIDE SEQUENCE</scope>
    <source>
        <strain evidence="3">JCM 14343</strain>
    </source>
</reference>
<reference evidence="4" key="3">
    <citation type="submission" date="2022-09" db="EMBL/GenBank/DDBJ databases">
        <title>The genome sequence of Rhodococcus aetherivorans N1.</title>
        <authorList>
            <person name="Jiang W."/>
        </authorList>
    </citation>
    <scope>NUCLEOTIDE SEQUENCE</scope>
    <source>
        <strain evidence="4">N1</strain>
    </source>
</reference>
<proteinExistence type="predicted"/>
<dbReference type="EMBL" id="BLAH01000022">
    <property type="protein sequence ID" value="GES35511.1"/>
    <property type="molecule type" value="Genomic_DNA"/>
</dbReference>
<feature type="region of interest" description="Disordered" evidence="1">
    <location>
        <begin position="1"/>
        <end position="24"/>
    </location>
</feature>
<dbReference type="AlphaFoldDB" id="A0A059MIU5"/>
<evidence type="ECO:0000259" key="2">
    <source>
        <dbReference type="Pfam" id="PF20552"/>
    </source>
</evidence>
<protein>
    <recommendedName>
        <fullName evidence="2">Recombinase-like domain-containing protein</fullName>
    </recommendedName>
</protein>
<dbReference type="KEGG" id="rav:AAT18_24275"/>
<sequence length="80" mass="8949">MNRTATARFTEPYLEPRQTHPDPLTPYEDKLAGSLMEIFGTGTHDLPGVVEGLNGLGLHGPDGRPWTEDTFRAEMRRLGR</sequence>
<evidence type="ECO:0000313" key="6">
    <source>
        <dbReference type="Proteomes" id="UP001163947"/>
    </source>
</evidence>
<dbReference type="Proteomes" id="UP001163947">
    <property type="component" value="Chromosome"/>
</dbReference>
<dbReference type="Pfam" id="PF20552">
    <property type="entry name" value="HTH_62"/>
    <property type="match status" value="1"/>
</dbReference>
<dbReference type="EMBL" id="CP106982">
    <property type="protein sequence ID" value="UYF94926.1"/>
    <property type="molecule type" value="Genomic_DNA"/>
</dbReference>
<reference evidence="3 5" key="1">
    <citation type="journal article" date="2018" name="Biodegradation">
        <title>1,4-Dioxane degradation characteristics of Rhodococcus aetherivorans JCM 14343.</title>
        <authorList>
            <person name="Inoue D."/>
            <person name="Tsunoda T."/>
            <person name="Yamamoto N."/>
            <person name="Ike M."/>
            <person name="Sei K."/>
        </authorList>
    </citation>
    <scope>NUCLEOTIDE SEQUENCE [LARGE SCALE GENOMIC DNA]</scope>
    <source>
        <strain evidence="3 5">JCM 14343</strain>
    </source>
</reference>
<feature type="domain" description="Recombinase-like" evidence="2">
    <location>
        <begin position="10"/>
        <end position="80"/>
    </location>
</feature>
<dbReference type="GeneID" id="83619526"/>
<organism evidence="4 6">
    <name type="scientific">Rhodococcus aetherivorans</name>
    <dbReference type="NCBI Taxonomy" id="191292"/>
    <lineage>
        <taxon>Bacteria</taxon>
        <taxon>Bacillati</taxon>
        <taxon>Actinomycetota</taxon>
        <taxon>Actinomycetes</taxon>
        <taxon>Mycobacteriales</taxon>
        <taxon>Nocardiaceae</taxon>
        <taxon>Rhodococcus</taxon>
    </lineage>
</organism>
<dbReference type="Proteomes" id="UP000325466">
    <property type="component" value="Unassembled WGS sequence"/>
</dbReference>
<name>A0A059MIU5_9NOCA</name>
<keyword evidence="5" id="KW-1185">Reference proteome</keyword>
<dbReference type="InterPro" id="IPR046789">
    <property type="entry name" value="HTH_62"/>
</dbReference>
<evidence type="ECO:0000313" key="4">
    <source>
        <dbReference type="EMBL" id="UYF94926.1"/>
    </source>
</evidence>
<dbReference type="RefSeq" id="WP_029546493.1">
    <property type="nucleotide sequence ID" value="NZ_BAAAYP010000072.1"/>
</dbReference>
<evidence type="ECO:0000256" key="1">
    <source>
        <dbReference type="SAM" id="MobiDB-lite"/>
    </source>
</evidence>
<evidence type="ECO:0000313" key="3">
    <source>
        <dbReference type="EMBL" id="GES35511.1"/>
    </source>
</evidence>
<evidence type="ECO:0000313" key="5">
    <source>
        <dbReference type="Proteomes" id="UP000325466"/>
    </source>
</evidence>